<evidence type="ECO:0000256" key="2">
    <source>
        <dbReference type="ARBA" id="ARBA00024035"/>
    </source>
</evidence>
<dbReference type="Gene3D" id="3.40.50.10790">
    <property type="entry name" value="S-adenosyl-l-methionine hydroxide adenosyltransferase, N-terminal"/>
    <property type="match status" value="1"/>
</dbReference>
<dbReference type="STRING" id="1298851.TST_0858"/>
<evidence type="ECO:0000256" key="1">
    <source>
        <dbReference type="ARBA" id="ARBA00022691"/>
    </source>
</evidence>
<feature type="domain" description="S-adenosyl-l-methionine hydroxide adenosyltransferase N-terminal" evidence="3">
    <location>
        <begin position="7"/>
        <end position="146"/>
    </location>
</feature>
<evidence type="ECO:0000313" key="5">
    <source>
        <dbReference type="EMBL" id="BAT71658.1"/>
    </source>
</evidence>
<keyword evidence="6" id="KW-1185">Reference proteome</keyword>
<dbReference type="Gene3D" id="2.40.30.90">
    <property type="entry name" value="Bacterial fluorinating enzyme like"/>
    <property type="match status" value="1"/>
</dbReference>
<protein>
    <recommendedName>
        <fullName evidence="7">S-adenosyl-l-methionine hydroxide adenosyltransferase</fullName>
    </recommendedName>
</protein>
<dbReference type="PANTHER" id="PTHR35092">
    <property type="entry name" value="CHLORINASE MJ1651"/>
    <property type="match status" value="1"/>
</dbReference>
<name>A0A0S3QTJ4_THET7</name>
<accession>A0A0S3QTJ4</accession>
<evidence type="ECO:0008006" key="7">
    <source>
        <dbReference type="Google" id="ProtNLM"/>
    </source>
</evidence>
<organism evidence="5 6">
    <name type="scientific">Thermosulfidibacter takaii (strain DSM 17441 / JCM 13301 / NBRC 103674 / ABI70S6)</name>
    <dbReference type="NCBI Taxonomy" id="1298851"/>
    <lineage>
        <taxon>Bacteria</taxon>
        <taxon>Pseudomonadati</taxon>
        <taxon>Thermosulfidibacterota</taxon>
        <taxon>Thermosulfidibacteria</taxon>
        <taxon>Thermosulfidibacterales</taxon>
        <taxon>Thermosulfidibacteraceae</taxon>
    </lineage>
</organism>
<dbReference type="KEGG" id="ttk:TST_0858"/>
<dbReference type="InterPro" id="IPR046470">
    <property type="entry name" value="SAM_HAT_C"/>
</dbReference>
<dbReference type="Pfam" id="PF01887">
    <property type="entry name" value="SAM_HAT_N"/>
    <property type="match status" value="1"/>
</dbReference>
<dbReference type="SUPFAM" id="SSF102522">
    <property type="entry name" value="Bacterial fluorinating enzyme, N-terminal domain"/>
    <property type="match status" value="1"/>
</dbReference>
<dbReference type="InterPro" id="IPR002747">
    <property type="entry name" value="SAM_OH_AdoTrfase"/>
</dbReference>
<dbReference type="InterPro" id="IPR023227">
    <property type="entry name" value="SAM_OH_AdoTrfase_C_sf"/>
</dbReference>
<dbReference type="Proteomes" id="UP000063234">
    <property type="component" value="Chromosome"/>
</dbReference>
<dbReference type="AlphaFoldDB" id="A0A0S3QTJ4"/>
<dbReference type="PIRSF" id="PIRSF006779">
    <property type="entry name" value="UCP006779"/>
    <property type="match status" value="1"/>
</dbReference>
<keyword evidence="1" id="KW-0949">S-adenosyl-L-methionine</keyword>
<dbReference type="InterPro" id="IPR046469">
    <property type="entry name" value="SAM_HAT_N"/>
</dbReference>
<dbReference type="InterPro" id="IPR023228">
    <property type="entry name" value="SAM_OH_AdoTrfase_N_sf"/>
</dbReference>
<proteinExistence type="inferred from homology"/>
<reference evidence="6" key="1">
    <citation type="journal article" date="2018" name="Science">
        <title>A primordial and reversible TCA cycle in a facultatively chemolithoautotrophic thermophile.</title>
        <authorList>
            <person name="Nunoura T."/>
            <person name="Chikaraishi Y."/>
            <person name="Izaki R."/>
            <person name="Suwa T."/>
            <person name="Sato T."/>
            <person name="Harada T."/>
            <person name="Mori K."/>
            <person name="Kato Y."/>
            <person name="Miyazaki M."/>
            <person name="Shimamura S."/>
            <person name="Yanagawa K."/>
            <person name="Shuto A."/>
            <person name="Ohkouchi N."/>
            <person name="Fujita N."/>
            <person name="Takaki Y."/>
            <person name="Atomi H."/>
            <person name="Takai K."/>
        </authorList>
    </citation>
    <scope>NUCLEOTIDE SEQUENCE [LARGE SCALE GENOMIC DNA]</scope>
    <source>
        <strain evidence="6">DSM 17441 / JCM 13301 / NBRC 103674 / ABI70S6</strain>
    </source>
</reference>
<dbReference type="PANTHER" id="PTHR35092:SF1">
    <property type="entry name" value="CHLORINASE MJ1651"/>
    <property type="match status" value="1"/>
</dbReference>
<evidence type="ECO:0000313" key="6">
    <source>
        <dbReference type="Proteomes" id="UP000063234"/>
    </source>
</evidence>
<dbReference type="RefSeq" id="WP_068549655.1">
    <property type="nucleotide sequence ID" value="NZ_AP013035.1"/>
</dbReference>
<evidence type="ECO:0000259" key="4">
    <source>
        <dbReference type="Pfam" id="PF20257"/>
    </source>
</evidence>
<dbReference type="OrthoDB" id="9792195at2"/>
<dbReference type="SUPFAM" id="SSF101852">
    <property type="entry name" value="Bacterial fluorinating enzyme, C-terminal domain"/>
    <property type="match status" value="1"/>
</dbReference>
<dbReference type="PATRIC" id="fig|1298851.3.peg.894"/>
<gene>
    <name evidence="5" type="ORF">TST_0858</name>
</gene>
<feature type="domain" description="S-adenosyl-l-methionine hydroxide adenosyltransferase C-terminal" evidence="4">
    <location>
        <begin position="173"/>
        <end position="245"/>
    </location>
</feature>
<sequence>METARLITLTTDFGADSCFVGIMKGVIKRVTPNAKIVDLTHTIKQGNIKEAAFLISKSWQYFPEGSIHVVVVDPGVGTERKIIILEKGKSVFITPDNGVLSYLLEEKDRLFLVDEESYWLKPVSRTFHGRDIFAPVAAFVAKGLPLISLASPTNELKKLPQPFLKLKESEIRGEIIAEDSFGNLITSIEEKHFRGKKVKKVKLGDIDIHGPVNSFEEGKGKGLSCIIDSFGHLEIFIYLGSASRAVPEWKEKRVIVELL</sequence>
<dbReference type="Pfam" id="PF20257">
    <property type="entry name" value="SAM_HAT_C"/>
    <property type="match status" value="1"/>
</dbReference>
<evidence type="ECO:0000259" key="3">
    <source>
        <dbReference type="Pfam" id="PF01887"/>
    </source>
</evidence>
<dbReference type="EMBL" id="AP013035">
    <property type="protein sequence ID" value="BAT71658.1"/>
    <property type="molecule type" value="Genomic_DNA"/>
</dbReference>
<comment type="similarity">
    <text evidence="2">Belongs to the SAM hydrolase / SAM-dependent halogenase family.</text>
</comment>